<dbReference type="Gene3D" id="1.20.58.100">
    <property type="entry name" value="Fumarate reductase/succinate dehydrogenase flavoprotein-like, C-terminal domain"/>
    <property type="match status" value="1"/>
</dbReference>
<name>A0A1Y4MQZ7_9FIRM</name>
<dbReference type="PANTHER" id="PTHR11632">
    <property type="entry name" value="SUCCINATE DEHYDROGENASE 2 FLAVOPROTEIN SUBUNIT"/>
    <property type="match status" value="1"/>
</dbReference>
<dbReference type="PANTHER" id="PTHR11632:SF51">
    <property type="entry name" value="SUCCINATE DEHYDROGENASE [UBIQUINONE] FLAVOPROTEIN SUBUNIT, MITOCHONDRIAL"/>
    <property type="match status" value="1"/>
</dbReference>
<dbReference type="InterPro" id="IPR030664">
    <property type="entry name" value="SdhA/FrdA/AprA"/>
</dbReference>
<evidence type="ECO:0000256" key="2">
    <source>
        <dbReference type="ARBA" id="ARBA00023002"/>
    </source>
</evidence>
<dbReference type="InterPro" id="IPR003953">
    <property type="entry name" value="FAD-dep_OxRdtase_2_FAD-bd"/>
</dbReference>
<dbReference type="InterPro" id="IPR015939">
    <property type="entry name" value="Fum_Rdtase/Succ_DH_flav-like_C"/>
</dbReference>
<reference evidence="6" key="1">
    <citation type="submission" date="2017-04" db="EMBL/GenBank/DDBJ databases">
        <title>Function of individual gut microbiota members based on whole genome sequencing of pure cultures obtained from chicken caecum.</title>
        <authorList>
            <person name="Medvecky M."/>
            <person name="Cejkova D."/>
            <person name="Polansky O."/>
            <person name="Karasova D."/>
            <person name="Kubasova T."/>
            <person name="Cizek A."/>
            <person name="Rychlik I."/>
        </authorList>
    </citation>
    <scope>NUCLEOTIDE SEQUENCE [LARGE SCALE GENOMIC DNA]</scope>
    <source>
        <strain evidence="6">An175</strain>
    </source>
</reference>
<keyword evidence="2" id="KW-0560">Oxidoreductase</keyword>
<dbReference type="Pfam" id="PF00890">
    <property type="entry name" value="FAD_binding_2"/>
    <property type="match status" value="1"/>
</dbReference>
<keyword evidence="1" id="KW-0285">Flavoprotein</keyword>
<comment type="caution">
    <text evidence="5">The sequence shown here is derived from an EMBL/GenBank/DDBJ whole genome shotgun (WGS) entry which is preliminary data.</text>
</comment>
<dbReference type="AlphaFoldDB" id="A0A1Y4MQZ7"/>
<gene>
    <name evidence="5" type="ORF">B5F11_03410</name>
</gene>
<evidence type="ECO:0000256" key="1">
    <source>
        <dbReference type="ARBA" id="ARBA00022630"/>
    </source>
</evidence>
<evidence type="ECO:0000259" key="3">
    <source>
        <dbReference type="Pfam" id="PF00890"/>
    </source>
</evidence>
<dbReference type="InterPro" id="IPR036188">
    <property type="entry name" value="FAD/NAD-bd_sf"/>
</dbReference>
<dbReference type="Pfam" id="PF02910">
    <property type="entry name" value="Succ_DH_flav_C"/>
    <property type="match status" value="1"/>
</dbReference>
<accession>A0A1Y4MQZ7</accession>
<dbReference type="GO" id="GO:0016491">
    <property type="term" value="F:oxidoreductase activity"/>
    <property type="evidence" value="ECO:0007669"/>
    <property type="project" value="UniProtKB-KW"/>
</dbReference>
<dbReference type="PRINTS" id="PR00368">
    <property type="entry name" value="FADPNR"/>
</dbReference>
<evidence type="ECO:0000259" key="4">
    <source>
        <dbReference type="Pfam" id="PF02910"/>
    </source>
</evidence>
<dbReference type="PIRSF" id="PIRSF000171">
    <property type="entry name" value="SDHA_APRA_LASPO"/>
    <property type="match status" value="1"/>
</dbReference>
<dbReference type="InterPro" id="IPR037099">
    <property type="entry name" value="Fum_R/Succ_DH_flav-like_C_sf"/>
</dbReference>
<dbReference type="Proteomes" id="UP000196386">
    <property type="component" value="Unassembled WGS sequence"/>
</dbReference>
<dbReference type="SUPFAM" id="SSF46977">
    <property type="entry name" value="Succinate dehydrogenase/fumarate reductase flavoprotein C-terminal domain"/>
    <property type="match status" value="1"/>
</dbReference>
<protein>
    <recommendedName>
        <fullName evidence="7">FAD-binding protein</fullName>
    </recommendedName>
</protein>
<feature type="domain" description="Fumarate reductase/succinate dehydrogenase flavoprotein-like C-terminal" evidence="4">
    <location>
        <begin position="472"/>
        <end position="571"/>
    </location>
</feature>
<evidence type="ECO:0008006" key="7">
    <source>
        <dbReference type="Google" id="ProtNLM"/>
    </source>
</evidence>
<sequence>MTSDLEVHIMRTAQFTRVSCDVLCIGGSGAAASAAFMAAQKGMSVALVSKGKAGRSGNAMMVGGGFGVDGYSARHILGEAQADERYTPQALFEKVVKASFFLSDQALAEQFVTEAPLMTKQFLEWSRAAGQNFPFVKSGLYAVSGSSVGKTIQQGIKSAVGCKVYDDVMVLELLTDCGRVAGALGLDIYTGDYIVFEAKCVVLATGGFQPHTLKNTISEMSGDGMAMALRAGARLADMEFLLYIPTAVQPPYLRGSILPYLFTIPVFMPLSFKVIDRTGKTLEIPAPFDDVAGSNKLKKLIYSYFWSTGSTCDTMNGNLFFDYSMHTDEQINQAFDFFTEHYSRWHKKGYYNGVDLAGVRELLLRERRLEFALGNEYSNGGVVINERMQTDLEGLFAAGETTSGLFGALRAGDGLTEMLAHGYRAGLEAAAFAAGAARPGNLSAQAEKIVAELESVFERPVEEMRVPILAARLRSLADSGLNVVRDEQKIRCALDGVREIRRELGQVGIASKSRRCNLDYLGWLELRNLSVLTEAALLAAGQRRESRGSHIRADYPGVDNHHYLCRLTAKLEDGRLTQGRIRPRAGRLPLPDRDYTSVADYLADIL</sequence>
<proteinExistence type="predicted"/>
<organism evidence="5 6">
    <name type="scientific">Anaerotruncus colihominis</name>
    <dbReference type="NCBI Taxonomy" id="169435"/>
    <lineage>
        <taxon>Bacteria</taxon>
        <taxon>Bacillati</taxon>
        <taxon>Bacillota</taxon>
        <taxon>Clostridia</taxon>
        <taxon>Eubacteriales</taxon>
        <taxon>Oscillospiraceae</taxon>
        <taxon>Anaerotruncus</taxon>
    </lineage>
</organism>
<feature type="domain" description="FAD-dependent oxidoreductase 2 FAD-binding" evidence="3">
    <location>
        <begin position="21"/>
        <end position="412"/>
    </location>
</feature>
<dbReference type="SUPFAM" id="SSF51905">
    <property type="entry name" value="FAD/NAD(P)-binding domain"/>
    <property type="match status" value="1"/>
</dbReference>
<dbReference type="EMBL" id="NFKP01000002">
    <property type="protein sequence ID" value="OUP71125.1"/>
    <property type="molecule type" value="Genomic_DNA"/>
</dbReference>
<evidence type="ECO:0000313" key="5">
    <source>
        <dbReference type="EMBL" id="OUP71125.1"/>
    </source>
</evidence>
<evidence type="ECO:0000313" key="6">
    <source>
        <dbReference type="Proteomes" id="UP000196386"/>
    </source>
</evidence>
<dbReference type="Gene3D" id="3.50.50.60">
    <property type="entry name" value="FAD/NAD(P)-binding domain"/>
    <property type="match status" value="2"/>
</dbReference>